<dbReference type="EMBL" id="JAQQKW010000002">
    <property type="protein sequence ID" value="MDC7693699.1"/>
    <property type="molecule type" value="Genomic_DNA"/>
</dbReference>
<proteinExistence type="predicted"/>
<dbReference type="InterPro" id="IPR008929">
    <property type="entry name" value="Chondroitin_lyas"/>
</dbReference>
<protein>
    <submittedName>
        <fullName evidence="2">Uncharacterized protein</fullName>
    </submittedName>
</protein>
<dbReference type="RefSeq" id="WP_272740449.1">
    <property type="nucleotide sequence ID" value="NZ_JAQQKW010000002.1"/>
</dbReference>
<reference evidence="2 3" key="1">
    <citation type="submission" date="2023-01" db="EMBL/GenBank/DDBJ databases">
        <title>Novel species of the genus Asticcacaulis isolated from rivers.</title>
        <authorList>
            <person name="Lu H."/>
        </authorList>
    </citation>
    <scope>NUCLEOTIDE SEQUENCE [LARGE SCALE GENOMIC DNA]</scope>
    <source>
        <strain evidence="2 3">DXS10W</strain>
    </source>
</reference>
<dbReference type="Proteomes" id="UP001216595">
    <property type="component" value="Unassembled WGS sequence"/>
</dbReference>
<keyword evidence="1" id="KW-0732">Signal</keyword>
<feature type="chain" id="PRO_5046429810" evidence="1">
    <location>
        <begin position="27"/>
        <end position="845"/>
    </location>
</feature>
<dbReference type="PROSITE" id="PS51318">
    <property type="entry name" value="TAT"/>
    <property type="match status" value="1"/>
</dbReference>
<sequence>MPQHLSRRALLISGVAASAAATSAFGQTGFAPTVRLPGELSAEAVLNGVYPYPPSPAFDVKADRRGFRADRVTAVPKAGVHPRILFSPSDVPVIRKRAETTEAGRQLLANLRRKTDRFLRAEGQWTTLFYTHLSRGDLAAARSLAAAKGPLPQVGHYKPWLYAVVLELFDALIFNDTDKGQKAASALATYVEMVRPDLETALSGDMNDDVWRAKTSGPITGSPKSNQGLRDGLAYHLVGYGYDFGHAFMTPQQRDTVRRTISLATKGRLFMGARLPHHFRNWNWIMVAMQQPLLALAIEGEEGYDPRVVKLGFEIARDYLTYGISPSGMMTEAIGYSQFGFVWGAPLFVAATRRGENLLTHGHHRATLDWYLQALTPAQTNWISHGDGGDTGPSLWTVSMWHHHFPDDPRVSVLWSLLMRSASGGEGAAPSAAGNILAGDVHLIEPLIWAQDVAPVMPTEVADLKLPLSLHDPLRGSLMSRSGWTRDAAQVQFECRIDSVGASHEHADRGHFTFSALGRDWGKDNFRSVESRHHSTILIDGVGQGYWPGPGEWLDFQETPDYVRAACDCKPAYDWFWPKQILTEDPDRFERFKYARWADYKTEAQKFQRDYAGVPRERDTRPSVVAFWKGFEQGDPRLWDEDGWPVRLPHNQVQKAFRSILFARKLRPWLLVSDDIAKDDESHLYEWMMQTGPDTEICAQTNSDIILCDASVKRSADGLPKPVTGDRLLLVRILNLGEPDKARDYQSRPSSRLETFERRDTLVAEATNGALSGSRSFGLDKRLVIASRSREPAFRILLYPHRSGEALPQTQWSADRTTLTLRHAGGVETVRYAKGRAGQWQAEVI</sequence>
<dbReference type="InterPro" id="IPR006311">
    <property type="entry name" value="TAT_signal"/>
</dbReference>
<gene>
    <name evidence="2" type="ORF">PQU94_05320</name>
</gene>
<name>A0ABT5IBZ0_9CAUL</name>
<accession>A0ABT5IBZ0</accession>
<comment type="caution">
    <text evidence="2">The sequence shown here is derived from an EMBL/GenBank/DDBJ whole genome shotgun (WGS) entry which is preliminary data.</text>
</comment>
<evidence type="ECO:0000313" key="2">
    <source>
        <dbReference type="EMBL" id="MDC7693699.1"/>
    </source>
</evidence>
<feature type="signal peptide" evidence="1">
    <location>
        <begin position="1"/>
        <end position="26"/>
    </location>
</feature>
<organism evidence="2 3">
    <name type="scientific">Asticcacaulis currens</name>
    <dbReference type="NCBI Taxonomy" id="2984210"/>
    <lineage>
        <taxon>Bacteria</taxon>
        <taxon>Pseudomonadati</taxon>
        <taxon>Pseudomonadota</taxon>
        <taxon>Alphaproteobacteria</taxon>
        <taxon>Caulobacterales</taxon>
        <taxon>Caulobacteraceae</taxon>
        <taxon>Asticcacaulis</taxon>
    </lineage>
</organism>
<dbReference type="Gene3D" id="1.50.10.100">
    <property type="entry name" value="Chondroitin AC/alginate lyase"/>
    <property type="match status" value="1"/>
</dbReference>
<evidence type="ECO:0000256" key="1">
    <source>
        <dbReference type="SAM" id="SignalP"/>
    </source>
</evidence>
<dbReference type="Gene3D" id="2.70.98.70">
    <property type="match status" value="1"/>
</dbReference>
<evidence type="ECO:0000313" key="3">
    <source>
        <dbReference type="Proteomes" id="UP001216595"/>
    </source>
</evidence>
<keyword evidence="3" id="KW-1185">Reference proteome</keyword>